<name>A0A4Z2IKR9_9TELE</name>
<gene>
    <name evidence="1" type="primary">CNTN3_0</name>
    <name evidence="1" type="ORF">EYF80_011204</name>
</gene>
<reference evidence="1 2" key="1">
    <citation type="submission" date="2019-03" db="EMBL/GenBank/DDBJ databases">
        <title>First draft genome of Liparis tanakae, snailfish: a comprehensive survey of snailfish specific genes.</title>
        <authorList>
            <person name="Kim W."/>
            <person name="Song I."/>
            <person name="Jeong J.-H."/>
            <person name="Kim D."/>
            <person name="Kim S."/>
            <person name="Ryu S."/>
            <person name="Song J.Y."/>
            <person name="Lee S.K."/>
        </authorList>
    </citation>
    <scope>NUCLEOTIDE SEQUENCE [LARGE SCALE GENOMIC DNA]</scope>
    <source>
        <tissue evidence="1">Muscle</tissue>
    </source>
</reference>
<accession>A0A4Z2IKR9</accession>
<evidence type="ECO:0000313" key="2">
    <source>
        <dbReference type="Proteomes" id="UP000314294"/>
    </source>
</evidence>
<sequence length="208" mass="21490">MVRFRRRWVGIKTEDGEVADGEVADGEVVDGEVAGSSGARKWQAEVAEGEVADGELVGEEVAGGSGGRKWQAGVEGGCGRLGSGGQISGGRKVWSPSLSHSGTPCAQTQTDLSGVLSRTATPFLSQLAADRRSNTGDLENFKTHRRNSVSVREGQGVVLLCGPPSHSGDLPIVVGPSVYARGSVGPPPATGGSQRTHYAWKTAVLPTV</sequence>
<organism evidence="1 2">
    <name type="scientific">Liparis tanakae</name>
    <name type="common">Tanaka's snailfish</name>
    <dbReference type="NCBI Taxonomy" id="230148"/>
    <lineage>
        <taxon>Eukaryota</taxon>
        <taxon>Metazoa</taxon>
        <taxon>Chordata</taxon>
        <taxon>Craniata</taxon>
        <taxon>Vertebrata</taxon>
        <taxon>Euteleostomi</taxon>
        <taxon>Actinopterygii</taxon>
        <taxon>Neopterygii</taxon>
        <taxon>Teleostei</taxon>
        <taxon>Neoteleostei</taxon>
        <taxon>Acanthomorphata</taxon>
        <taxon>Eupercaria</taxon>
        <taxon>Perciformes</taxon>
        <taxon>Cottioidei</taxon>
        <taxon>Cottales</taxon>
        <taxon>Liparidae</taxon>
        <taxon>Liparis</taxon>
    </lineage>
</organism>
<dbReference type="AlphaFoldDB" id="A0A4Z2IKR9"/>
<comment type="caution">
    <text evidence="1">The sequence shown here is derived from an EMBL/GenBank/DDBJ whole genome shotgun (WGS) entry which is preliminary data.</text>
</comment>
<dbReference type="Proteomes" id="UP000314294">
    <property type="component" value="Unassembled WGS sequence"/>
</dbReference>
<evidence type="ECO:0000313" key="1">
    <source>
        <dbReference type="EMBL" id="TNN78609.1"/>
    </source>
</evidence>
<proteinExistence type="predicted"/>
<keyword evidence="2" id="KW-1185">Reference proteome</keyword>
<dbReference type="EMBL" id="SRLO01000072">
    <property type="protein sequence ID" value="TNN78609.1"/>
    <property type="molecule type" value="Genomic_DNA"/>
</dbReference>
<dbReference type="OrthoDB" id="5982258at2759"/>
<protein>
    <submittedName>
        <fullName evidence="1">Contactin-3</fullName>
    </submittedName>
</protein>